<dbReference type="SUPFAM" id="SSF51366">
    <property type="entry name" value="Ribulose-phoshate binding barrel"/>
    <property type="match status" value="1"/>
</dbReference>
<dbReference type="PANTHER" id="PTHR43090">
    <property type="entry name" value="1-(5-PHOSPHORIBOSYL)-5-[(5-PHOSPHORIBOSYLAMINO)METHYLIDENEAMINO] IMIDAZOLE-4-CARBOXAMIDE ISOMERASE"/>
    <property type="match status" value="1"/>
</dbReference>
<comment type="subcellular location">
    <subcellularLocation>
        <location evidence="2 9 11">Cytoplasm</location>
    </subcellularLocation>
</comment>
<dbReference type="Proteomes" id="UP000249557">
    <property type="component" value="Unassembled WGS sequence"/>
</dbReference>
<dbReference type="AlphaFoldDB" id="A0A2W5A6L7"/>
<evidence type="ECO:0000256" key="7">
    <source>
        <dbReference type="ARBA" id="ARBA00023102"/>
    </source>
</evidence>
<dbReference type="CDD" id="cd04732">
    <property type="entry name" value="HisA"/>
    <property type="match status" value="1"/>
</dbReference>
<accession>A0A2W5A6L7</accession>
<dbReference type="InterPro" id="IPR006062">
    <property type="entry name" value="His_biosynth"/>
</dbReference>
<evidence type="ECO:0000256" key="6">
    <source>
        <dbReference type="ARBA" id="ARBA00022605"/>
    </source>
</evidence>
<keyword evidence="8 9" id="KW-0413">Isomerase</keyword>
<evidence type="ECO:0000256" key="2">
    <source>
        <dbReference type="ARBA" id="ARBA00004496"/>
    </source>
</evidence>
<keyword evidence="6 9" id="KW-0028">Amino-acid biosynthesis</keyword>
<dbReference type="InterPro" id="IPR044524">
    <property type="entry name" value="Isoase_HisA-like"/>
</dbReference>
<comment type="similarity">
    <text evidence="4 9 10">Belongs to the HisA/HisF family.</text>
</comment>
<evidence type="ECO:0000256" key="3">
    <source>
        <dbReference type="ARBA" id="ARBA00005133"/>
    </source>
</evidence>
<gene>
    <name evidence="9 12" type="primary">hisA</name>
    <name evidence="12" type="ORF">DI626_00780</name>
</gene>
<proteinExistence type="inferred from homology"/>
<sequence length="240" mass="25017">MIIYPAIDLKDGKCVRLHKGDMGSATIYNEDPAAQAHEWAQAGFSWLHVVDLNGAVDGKPVNVEAVRGILAAADLPVQLGGGIRTLAQIENWLAEGVSRVILGTLAVKNPALVIEACAKFPDQIAVGIDARGSRVAVEGWVEESDMHVNDLAAKFEDAGVCAIIYTDINRDGTGQGLNMDSTVALAQATSIPVIASGGVASLGDVRAVRAAEQYGVTGMIIGTALYDGAINPAMALREAN</sequence>
<dbReference type="PANTHER" id="PTHR43090:SF2">
    <property type="entry name" value="1-(5-PHOSPHORIBOSYL)-5-[(5-PHOSPHORIBOSYLAMINO)METHYLIDENEAMINO] IMIDAZOLE-4-CARBOXAMIDE ISOMERASE"/>
    <property type="match status" value="1"/>
</dbReference>
<dbReference type="InterPro" id="IPR013785">
    <property type="entry name" value="Aldolase_TIM"/>
</dbReference>
<organism evidence="12 13">
    <name type="scientific">Micavibrio aeruginosavorus</name>
    <dbReference type="NCBI Taxonomy" id="349221"/>
    <lineage>
        <taxon>Bacteria</taxon>
        <taxon>Pseudomonadati</taxon>
        <taxon>Bdellovibrionota</taxon>
        <taxon>Bdellovibrionia</taxon>
        <taxon>Bdellovibrionales</taxon>
        <taxon>Pseudobdellovibrionaceae</taxon>
        <taxon>Micavibrio</taxon>
    </lineage>
</organism>
<comment type="pathway">
    <text evidence="3 9 11">Amino-acid biosynthesis; L-histidine biosynthesis; L-histidine from 5-phospho-alpha-D-ribose 1-diphosphate: step 4/9.</text>
</comment>
<dbReference type="GO" id="GO:0005737">
    <property type="term" value="C:cytoplasm"/>
    <property type="evidence" value="ECO:0007669"/>
    <property type="project" value="UniProtKB-SubCell"/>
</dbReference>
<evidence type="ECO:0000256" key="4">
    <source>
        <dbReference type="ARBA" id="ARBA00009667"/>
    </source>
</evidence>
<evidence type="ECO:0000256" key="9">
    <source>
        <dbReference type="HAMAP-Rule" id="MF_01014"/>
    </source>
</evidence>
<evidence type="ECO:0000256" key="10">
    <source>
        <dbReference type="RuleBase" id="RU003657"/>
    </source>
</evidence>
<feature type="active site" description="Proton acceptor" evidence="9">
    <location>
        <position position="8"/>
    </location>
</feature>
<evidence type="ECO:0000256" key="8">
    <source>
        <dbReference type="ARBA" id="ARBA00023235"/>
    </source>
</evidence>
<dbReference type="GO" id="GO:0000105">
    <property type="term" value="P:L-histidine biosynthetic process"/>
    <property type="evidence" value="ECO:0007669"/>
    <property type="project" value="UniProtKB-UniRule"/>
</dbReference>
<dbReference type="GO" id="GO:0003949">
    <property type="term" value="F:1-(5-phosphoribosyl)-5-[(5-phosphoribosylamino)methylideneamino]imidazole-4-carboxamide isomerase activity"/>
    <property type="evidence" value="ECO:0007669"/>
    <property type="project" value="UniProtKB-UniRule"/>
</dbReference>
<dbReference type="FunFam" id="3.20.20.70:FF:000009">
    <property type="entry name" value="1-(5-phosphoribosyl)-5-[(5-phosphoribosylamino)methylideneamino] imidazole-4-carboxamide isomerase"/>
    <property type="match status" value="1"/>
</dbReference>
<dbReference type="InterPro" id="IPR011060">
    <property type="entry name" value="RibuloseP-bd_barrel"/>
</dbReference>
<dbReference type="HAMAP" id="MF_01014">
    <property type="entry name" value="HisA"/>
    <property type="match status" value="1"/>
</dbReference>
<evidence type="ECO:0000256" key="1">
    <source>
        <dbReference type="ARBA" id="ARBA00000901"/>
    </source>
</evidence>
<comment type="caution">
    <text evidence="12">The sequence shown here is derived from an EMBL/GenBank/DDBJ whole genome shotgun (WGS) entry which is preliminary data.</text>
</comment>
<feature type="active site" description="Proton donor" evidence="9">
    <location>
        <position position="129"/>
    </location>
</feature>
<dbReference type="EC" id="5.3.1.16" evidence="9 11"/>
<dbReference type="EMBL" id="QFNK01000006">
    <property type="protein sequence ID" value="PZO88842.1"/>
    <property type="molecule type" value="Genomic_DNA"/>
</dbReference>
<evidence type="ECO:0000256" key="11">
    <source>
        <dbReference type="RuleBase" id="RU003658"/>
    </source>
</evidence>
<dbReference type="Gene3D" id="3.20.20.70">
    <property type="entry name" value="Aldolase class I"/>
    <property type="match status" value="1"/>
</dbReference>
<dbReference type="InterPro" id="IPR006063">
    <property type="entry name" value="HisA_bact_arch"/>
</dbReference>
<name>A0A2W5A6L7_9BACT</name>
<comment type="catalytic activity">
    <reaction evidence="1 9 11">
        <text>1-(5-phospho-beta-D-ribosyl)-5-[(5-phospho-beta-D-ribosylamino)methylideneamino]imidazole-4-carboxamide = 5-[(5-phospho-1-deoxy-D-ribulos-1-ylimino)methylamino]-1-(5-phospho-beta-D-ribosyl)imidazole-4-carboxamide</text>
        <dbReference type="Rhea" id="RHEA:15469"/>
        <dbReference type="ChEBI" id="CHEBI:58435"/>
        <dbReference type="ChEBI" id="CHEBI:58525"/>
        <dbReference type="EC" id="5.3.1.16"/>
    </reaction>
</comment>
<dbReference type="GO" id="GO:0000162">
    <property type="term" value="P:L-tryptophan biosynthetic process"/>
    <property type="evidence" value="ECO:0007669"/>
    <property type="project" value="TreeGrafter"/>
</dbReference>
<keyword evidence="7 9" id="KW-0368">Histidine biosynthesis</keyword>
<evidence type="ECO:0000313" key="13">
    <source>
        <dbReference type="Proteomes" id="UP000249557"/>
    </source>
</evidence>
<dbReference type="NCBIfam" id="TIGR00007">
    <property type="entry name" value="1-(5-phosphoribosyl)-5-[(5-phosphoribosylamino)methylideneamino]imidazole-4-carboxamide isomerase"/>
    <property type="match status" value="1"/>
</dbReference>
<keyword evidence="5 9" id="KW-0963">Cytoplasm</keyword>
<evidence type="ECO:0000256" key="5">
    <source>
        <dbReference type="ARBA" id="ARBA00022490"/>
    </source>
</evidence>
<dbReference type="UniPathway" id="UPA00031">
    <property type="reaction ID" value="UER00009"/>
</dbReference>
<protein>
    <recommendedName>
        <fullName evidence="9 11">1-(5-phosphoribosyl)-5-[(5-phosphoribosylamino)methylideneamino] imidazole-4-carboxamide isomerase</fullName>
        <ecNumber evidence="9 11">5.3.1.16</ecNumber>
    </recommendedName>
    <alternativeName>
        <fullName evidence="9">Phosphoribosylformimino-5-aminoimidazole carboxamide ribotide isomerase</fullName>
    </alternativeName>
</protein>
<dbReference type="Pfam" id="PF00977">
    <property type="entry name" value="His_biosynth"/>
    <property type="match status" value="1"/>
</dbReference>
<reference evidence="12 13" key="1">
    <citation type="submission" date="2017-08" db="EMBL/GenBank/DDBJ databases">
        <title>Infants hospitalized years apart are colonized by the same room-sourced microbial strains.</title>
        <authorList>
            <person name="Brooks B."/>
            <person name="Olm M.R."/>
            <person name="Firek B.A."/>
            <person name="Baker R."/>
            <person name="Thomas B.C."/>
            <person name="Morowitz M.J."/>
            <person name="Banfield J.F."/>
        </authorList>
    </citation>
    <scope>NUCLEOTIDE SEQUENCE [LARGE SCALE GENOMIC DNA]</scope>
    <source>
        <strain evidence="12">S2_018_000_R2_104</strain>
    </source>
</reference>
<evidence type="ECO:0000313" key="12">
    <source>
        <dbReference type="EMBL" id="PZO88842.1"/>
    </source>
</evidence>
<dbReference type="InterPro" id="IPR023016">
    <property type="entry name" value="HisA/PriA"/>
</dbReference>